<keyword evidence="6 7" id="KW-0539">Nucleus</keyword>
<dbReference type="CDD" id="cd01858">
    <property type="entry name" value="NGP_1"/>
    <property type="match status" value="1"/>
</dbReference>
<evidence type="ECO:0000259" key="9">
    <source>
        <dbReference type="PROSITE" id="PS51721"/>
    </source>
</evidence>
<evidence type="ECO:0000256" key="7">
    <source>
        <dbReference type="RuleBase" id="RU364023"/>
    </source>
</evidence>
<feature type="compositionally biased region" description="Polar residues" evidence="8">
    <location>
        <begin position="629"/>
        <end position="638"/>
    </location>
</feature>
<dbReference type="InterPro" id="IPR012971">
    <property type="entry name" value="NOG2_N_dom"/>
</dbReference>
<dbReference type="STRING" id="50376.A0A517L0I6"/>
<evidence type="ECO:0000256" key="2">
    <source>
        <dbReference type="ARBA" id="ARBA00004604"/>
    </source>
</evidence>
<evidence type="ECO:0000313" key="11">
    <source>
        <dbReference type="Proteomes" id="UP000316270"/>
    </source>
</evidence>
<feature type="compositionally biased region" description="Basic and acidic residues" evidence="8">
    <location>
        <begin position="513"/>
        <end position="542"/>
    </location>
</feature>
<dbReference type="Pfam" id="PF01926">
    <property type="entry name" value="MMR_HSR1"/>
    <property type="match status" value="1"/>
</dbReference>
<dbReference type="EMBL" id="CP042186">
    <property type="protein sequence ID" value="QDS69142.1"/>
    <property type="molecule type" value="Genomic_DNA"/>
</dbReference>
<comment type="similarity">
    <text evidence="7">Belongs to the TRAFAC class YlqF/YawG GTPase family. NOG2 subfamily.</text>
</comment>
<keyword evidence="11" id="KW-1185">Reference proteome</keyword>
<evidence type="ECO:0000256" key="5">
    <source>
        <dbReference type="ARBA" id="ARBA00023134"/>
    </source>
</evidence>
<dbReference type="GO" id="GO:0005525">
    <property type="term" value="F:GTP binding"/>
    <property type="evidence" value="ECO:0007669"/>
    <property type="project" value="UniProtKB-KW"/>
</dbReference>
<dbReference type="FunFam" id="3.40.50.300:FF:000559">
    <property type="entry name" value="Nuclear/nucleolar GTPase 2"/>
    <property type="match status" value="1"/>
</dbReference>
<dbReference type="OrthoDB" id="444945at2759"/>
<dbReference type="InterPro" id="IPR050755">
    <property type="entry name" value="TRAFAC_YlqF/YawG_RiboMat"/>
</dbReference>
<evidence type="ECO:0000256" key="1">
    <source>
        <dbReference type="ARBA" id="ARBA00003892"/>
    </source>
</evidence>
<evidence type="ECO:0000256" key="6">
    <source>
        <dbReference type="ARBA" id="ARBA00023242"/>
    </source>
</evidence>
<organism evidence="10 11">
    <name type="scientific">Venturia effusa</name>
    <dbReference type="NCBI Taxonomy" id="50376"/>
    <lineage>
        <taxon>Eukaryota</taxon>
        <taxon>Fungi</taxon>
        <taxon>Dikarya</taxon>
        <taxon>Ascomycota</taxon>
        <taxon>Pezizomycotina</taxon>
        <taxon>Dothideomycetes</taxon>
        <taxon>Pleosporomycetidae</taxon>
        <taxon>Venturiales</taxon>
        <taxon>Venturiaceae</taxon>
        <taxon>Venturia</taxon>
    </lineage>
</organism>
<dbReference type="PRINTS" id="PR00326">
    <property type="entry name" value="GTP1OBG"/>
</dbReference>
<dbReference type="InterPro" id="IPR030378">
    <property type="entry name" value="G_CP_dom"/>
</dbReference>
<dbReference type="PROSITE" id="PS51721">
    <property type="entry name" value="G_CP"/>
    <property type="match status" value="1"/>
</dbReference>
<comment type="subcellular location">
    <subcellularLocation>
        <location evidence="2 7">Nucleus</location>
        <location evidence="2 7">Nucleolus</location>
    </subcellularLocation>
</comment>
<keyword evidence="4 7" id="KW-0547">Nucleotide-binding</keyword>
<dbReference type="InterPro" id="IPR027417">
    <property type="entry name" value="P-loop_NTPase"/>
</dbReference>
<reference evidence="10 11" key="1">
    <citation type="submission" date="2019-07" db="EMBL/GenBank/DDBJ databases">
        <title>Finished genome of Venturia effusa.</title>
        <authorList>
            <person name="Young C.A."/>
            <person name="Cox M.P."/>
            <person name="Ganley A.R.D."/>
            <person name="David W.J."/>
        </authorList>
    </citation>
    <scope>NUCLEOTIDE SEQUENCE [LARGE SCALE GENOMIC DNA]</scope>
    <source>
        <strain evidence="11">albino</strain>
    </source>
</reference>
<dbReference type="InterPro" id="IPR024929">
    <property type="entry name" value="GNL2_CP_dom"/>
</dbReference>
<accession>A0A517L0I6</accession>
<evidence type="ECO:0000256" key="8">
    <source>
        <dbReference type="SAM" id="MobiDB-lite"/>
    </source>
</evidence>
<dbReference type="PANTHER" id="PTHR11089:SF9">
    <property type="entry name" value="NUCLEOLAR GTP-BINDING PROTEIN 2"/>
    <property type="match status" value="1"/>
</dbReference>
<dbReference type="AlphaFoldDB" id="A0A517L0I6"/>
<feature type="compositionally biased region" description="Acidic residues" evidence="8">
    <location>
        <begin position="563"/>
        <end position="579"/>
    </location>
</feature>
<feature type="region of interest" description="Disordered" evidence="8">
    <location>
        <begin position="510"/>
        <end position="651"/>
    </location>
</feature>
<feature type="compositionally biased region" description="Acidic residues" evidence="8">
    <location>
        <begin position="599"/>
        <end position="618"/>
    </location>
</feature>
<sequence length="651" mass="72631">MGSGKKEAARKVRQGKVGDGMANVKVKGENFYRSAKKVKVLNILKGGNPQRNAHGRITKSAAFQSREAGPARIEPNRKWFTNSRVISQDSLAQFRDAVAEQKSDPHTYILKTNKLPMSLINDPEKKNGLKQHLAKQTIETASFSDTFGPKAQRKKPKIDIASFQDLQFDSEKKHASHLERLEELKLLSGAGAGAEAEREDGGDIWNTGTGAQLAKEAIFMKGQSKRIWNELYKVIDSSDIVIHVLDARDPLGTRCRAIEKYLSEEAPHKHLIFILNKCDLVPTAVAAHWVRLLSKEYPTLAFHASITNSFGKGSLIALLRQFQILHTDRKQVSAGFIGYPNTGKSSIINTLRAKQVWYAPSLLNGRHFREKHVTNDVSLTSTTAPVPGETKIWQYITLTKRIYLIDCPGVVPPNVNDSAEDILLRGVVRVEAVENPAQYVEAALRRVQKKHLDRTYGLDSDSYTTSDEFLEVLARKRGKLHKANVPDLDGIAVTVLREFLRGKIPWYVPPPEWESRDTSNPDSRITGREGRLGEMAGKRKRDDEDEAIAVLQAAKKLARDKDENDDDDDDDDDDDEFEGFEGTGVVLPEAIGDLTSFEQNEDDEDVEAEDEKEVDEDRAETTPVPAITKTRSMPSVSSEDTKSSGKKRLKG</sequence>
<evidence type="ECO:0000313" key="10">
    <source>
        <dbReference type="EMBL" id="QDS69142.1"/>
    </source>
</evidence>
<feature type="domain" description="CP-type G" evidence="9">
    <location>
        <begin position="228"/>
        <end position="413"/>
    </location>
</feature>
<dbReference type="SUPFAM" id="SSF52540">
    <property type="entry name" value="P-loop containing nucleoside triphosphate hydrolases"/>
    <property type="match status" value="1"/>
</dbReference>
<protein>
    <recommendedName>
        <fullName evidence="3 7">Nucleolar GTP-binding protein 2</fullName>
    </recommendedName>
</protein>
<dbReference type="InterPro" id="IPR023179">
    <property type="entry name" value="GTP-bd_ortho_bundle_sf"/>
</dbReference>
<dbReference type="Pfam" id="PF08153">
    <property type="entry name" value="NGP1NT"/>
    <property type="match status" value="1"/>
</dbReference>
<dbReference type="Gene3D" id="3.40.50.300">
    <property type="entry name" value="P-loop containing nucleotide triphosphate hydrolases"/>
    <property type="match status" value="1"/>
</dbReference>
<comment type="function">
    <text evidence="1 7">GTPase that associates with pre-60S ribosomal subunits in the nucleolus and is required for their nuclear export and maturation.</text>
</comment>
<evidence type="ECO:0000256" key="4">
    <source>
        <dbReference type="ARBA" id="ARBA00022741"/>
    </source>
</evidence>
<keyword evidence="5 7" id="KW-0342">GTP-binding</keyword>
<dbReference type="InterPro" id="IPR006073">
    <property type="entry name" value="GTP-bd"/>
</dbReference>
<gene>
    <name evidence="10" type="ORF">FKW77_010445</name>
</gene>
<dbReference type="Gene3D" id="1.10.1580.10">
    <property type="match status" value="1"/>
</dbReference>
<evidence type="ECO:0000256" key="3">
    <source>
        <dbReference type="ARBA" id="ARBA00022127"/>
    </source>
</evidence>
<dbReference type="GO" id="GO:0005730">
    <property type="term" value="C:nucleolus"/>
    <property type="evidence" value="ECO:0007669"/>
    <property type="project" value="UniProtKB-SubCell"/>
</dbReference>
<dbReference type="Proteomes" id="UP000316270">
    <property type="component" value="Chromosome 2"/>
</dbReference>
<dbReference type="PANTHER" id="PTHR11089">
    <property type="entry name" value="GTP-BINDING PROTEIN-RELATED"/>
    <property type="match status" value="1"/>
</dbReference>
<name>A0A517L0I6_9PEZI</name>
<proteinExistence type="inferred from homology"/>